<name>A0A7S1YA76_9EUKA</name>
<protein>
    <submittedName>
        <fullName evidence="2">Uncharacterized protein</fullName>
    </submittedName>
</protein>
<feature type="region of interest" description="Disordered" evidence="1">
    <location>
        <begin position="269"/>
        <end position="289"/>
    </location>
</feature>
<evidence type="ECO:0000256" key="1">
    <source>
        <dbReference type="SAM" id="MobiDB-lite"/>
    </source>
</evidence>
<reference evidence="2" key="1">
    <citation type="submission" date="2021-01" db="EMBL/GenBank/DDBJ databases">
        <authorList>
            <person name="Corre E."/>
            <person name="Pelletier E."/>
            <person name="Niang G."/>
            <person name="Scheremetjew M."/>
            <person name="Finn R."/>
            <person name="Kale V."/>
            <person name="Holt S."/>
            <person name="Cochrane G."/>
            <person name="Meng A."/>
            <person name="Brown T."/>
            <person name="Cohen L."/>
        </authorList>
    </citation>
    <scope>NUCLEOTIDE SEQUENCE</scope>
    <source>
        <strain evidence="2">ATCC 50979</strain>
    </source>
</reference>
<feature type="compositionally biased region" description="Basic residues" evidence="1">
    <location>
        <begin position="277"/>
        <end position="289"/>
    </location>
</feature>
<evidence type="ECO:0000313" key="2">
    <source>
        <dbReference type="EMBL" id="CAD9289755.1"/>
    </source>
</evidence>
<proteinExistence type="predicted"/>
<accession>A0A7S1YA76</accession>
<sequence>MSDRLSRRNSLRLSALSLEEPPAPLDVQDTTGEEETGLVITLTILSATEVERNDETSRRLQLTVSLEPSVVRSTPVVLGLSDFETQQLVFHTNDVGGKNVIFRLREKEGYGGRVCEGEVQLDGVSNGQCVETGRHQHTVTVNLFRRTARTTTATSSPGTTTPLASVAPPSPPGAADTPPAVVATLRVRVDYDNRDRQTLLSLPLPPAGAPLYFVKTIQDADLFAVQRRITDWLHGMGALVRLVNVDSVVGGGGEVVGQVWVQVMRDAEAEAAEGGRRKGKKGSKKRQNK</sequence>
<organism evidence="2">
    <name type="scientific">Sexangularia sp. CB-2014</name>
    <dbReference type="NCBI Taxonomy" id="1486929"/>
    <lineage>
        <taxon>Eukaryota</taxon>
        <taxon>Amoebozoa</taxon>
        <taxon>Tubulinea</taxon>
        <taxon>Elardia</taxon>
        <taxon>Arcellinida</taxon>
        <taxon>Arcellinida incertae sedis</taxon>
        <taxon>Sexangularia</taxon>
    </lineage>
</organism>
<dbReference type="AlphaFoldDB" id="A0A7S1YA76"/>
<feature type="region of interest" description="Disordered" evidence="1">
    <location>
        <begin position="149"/>
        <end position="178"/>
    </location>
</feature>
<dbReference type="EMBL" id="HBGL01003099">
    <property type="protein sequence ID" value="CAD9289755.1"/>
    <property type="molecule type" value="Transcribed_RNA"/>
</dbReference>
<gene>
    <name evidence="2" type="ORF">SSP0437_LOCUS2373</name>
</gene>